<organism evidence="1 2">
    <name type="scientific">Panagrolaimus sp. JU765</name>
    <dbReference type="NCBI Taxonomy" id="591449"/>
    <lineage>
        <taxon>Eukaryota</taxon>
        <taxon>Metazoa</taxon>
        <taxon>Ecdysozoa</taxon>
        <taxon>Nematoda</taxon>
        <taxon>Chromadorea</taxon>
        <taxon>Rhabditida</taxon>
        <taxon>Tylenchina</taxon>
        <taxon>Panagrolaimomorpha</taxon>
        <taxon>Panagrolaimoidea</taxon>
        <taxon>Panagrolaimidae</taxon>
        <taxon>Panagrolaimus</taxon>
    </lineage>
</organism>
<evidence type="ECO:0000313" key="2">
    <source>
        <dbReference type="WBParaSite" id="JU765_v2.g13192.t1"/>
    </source>
</evidence>
<proteinExistence type="predicted"/>
<protein>
    <submittedName>
        <fullName evidence="2">Uncharacterized protein</fullName>
    </submittedName>
</protein>
<evidence type="ECO:0000313" key="1">
    <source>
        <dbReference type="Proteomes" id="UP000887576"/>
    </source>
</evidence>
<reference evidence="2" key="1">
    <citation type="submission" date="2022-11" db="UniProtKB">
        <authorList>
            <consortium name="WormBaseParasite"/>
        </authorList>
    </citation>
    <scope>IDENTIFICATION</scope>
</reference>
<sequence length="112" mass="13064">MDNVDPKILDLTRRHIESNEQIKNDAYFSRLPEIVEAYKLLQKDSEETTTRESSRKPDWEINVVACNDLVGQSLCPKTQLNIGNHRVELTAEKVSELRYTVAQLLHRLEHYN</sequence>
<accession>A0AC34Q5Z9</accession>
<dbReference type="WBParaSite" id="JU765_v2.g13192.t1">
    <property type="protein sequence ID" value="JU765_v2.g13192.t1"/>
    <property type="gene ID" value="JU765_v2.g13192"/>
</dbReference>
<dbReference type="Proteomes" id="UP000887576">
    <property type="component" value="Unplaced"/>
</dbReference>
<name>A0AC34Q5Z9_9BILA</name>